<dbReference type="KEGG" id="cia:BEN51_03015"/>
<dbReference type="GO" id="GO:0043937">
    <property type="term" value="P:regulation of sporulation"/>
    <property type="evidence" value="ECO:0007669"/>
    <property type="project" value="InterPro"/>
</dbReference>
<dbReference type="OrthoDB" id="1932941at2"/>
<gene>
    <name evidence="1" type="ORF">BEN51_03015</name>
</gene>
<name>A0A343JAC6_9CLOT</name>
<accession>A0A343JAC6</accession>
<keyword evidence="2" id="KW-1185">Reference proteome</keyword>
<evidence type="ECO:0000313" key="1">
    <source>
        <dbReference type="EMBL" id="ASW42484.1"/>
    </source>
</evidence>
<dbReference type="EMBL" id="CP016786">
    <property type="protein sequence ID" value="ASW42484.1"/>
    <property type="molecule type" value="Genomic_DNA"/>
</dbReference>
<dbReference type="AlphaFoldDB" id="A0A343JAC6"/>
<proteinExistence type="predicted"/>
<dbReference type="InterPro" id="IPR037208">
    <property type="entry name" value="Spo0E-like_sf"/>
</dbReference>
<evidence type="ECO:0000313" key="2">
    <source>
        <dbReference type="Proteomes" id="UP000264883"/>
    </source>
</evidence>
<dbReference type="RefSeq" id="WP_119864621.1">
    <property type="nucleotide sequence ID" value="NZ_CP016786.1"/>
</dbReference>
<reference evidence="1 2" key="1">
    <citation type="submission" date="2016-08" db="EMBL/GenBank/DDBJ databases">
        <title>Complete Genome Sequence Of The Indigo Reducing Clostridium isatidis DSM15098.</title>
        <authorList>
            <person name="Little G.T."/>
            <person name="Minton N.P."/>
        </authorList>
    </citation>
    <scope>NUCLEOTIDE SEQUENCE [LARGE SCALE GENOMIC DNA]</scope>
    <source>
        <strain evidence="1 2">DSM 15098</strain>
    </source>
</reference>
<protein>
    <submittedName>
        <fullName evidence="1">Uncharacterized protein</fullName>
    </submittedName>
</protein>
<sequence length="66" mass="8008">MSNNFKRKILIRKKLLNFLLVFLSPRNKFILFLSQDLDKLITKSQRKAYNRYLKKKSMNLYLNKVA</sequence>
<dbReference type="SUPFAM" id="SSF140500">
    <property type="entry name" value="BAS1536-like"/>
    <property type="match status" value="1"/>
</dbReference>
<organism evidence="1 2">
    <name type="scientific">Clostridium isatidis</name>
    <dbReference type="NCBI Taxonomy" id="182773"/>
    <lineage>
        <taxon>Bacteria</taxon>
        <taxon>Bacillati</taxon>
        <taxon>Bacillota</taxon>
        <taxon>Clostridia</taxon>
        <taxon>Eubacteriales</taxon>
        <taxon>Clostridiaceae</taxon>
        <taxon>Clostridium</taxon>
    </lineage>
</organism>
<dbReference type="Proteomes" id="UP000264883">
    <property type="component" value="Chromosome"/>
</dbReference>